<organism evidence="1 2">
    <name type="scientific">Hyalomma asiaticum</name>
    <name type="common">Tick</name>
    <dbReference type="NCBI Taxonomy" id="266040"/>
    <lineage>
        <taxon>Eukaryota</taxon>
        <taxon>Metazoa</taxon>
        <taxon>Ecdysozoa</taxon>
        <taxon>Arthropoda</taxon>
        <taxon>Chelicerata</taxon>
        <taxon>Arachnida</taxon>
        <taxon>Acari</taxon>
        <taxon>Parasitiformes</taxon>
        <taxon>Ixodida</taxon>
        <taxon>Ixodoidea</taxon>
        <taxon>Ixodidae</taxon>
        <taxon>Hyalomminae</taxon>
        <taxon>Hyalomma</taxon>
    </lineage>
</organism>
<evidence type="ECO:0000313" key="2">
    <source>
        <dbReference type="Proteomes" id="UP000821845"/>
    </source>
</evidence>
<evidence type="ECO:0000313" key="1">
    <source>
        <dbReference type="EMBL" id="KAH6948588.1"/>
    </source>
</evidence>
<sequence>MSHATALASTFRGLANTVRILRAIRCDGRYLGSTAIAFQRNGLLDIIQALAVLRTQVLGGFMLRANSHVDSLILLVAVAHYPFFLVRACLGPRVVIMMRGPCHFTVKIDSGNHGRPDGAQPLIKSALKLDKDLSQRERTAISTRIVRMLALDLQPYSCVEKRGFKELMNHMKPLYKIPSLTAFSRTIILELYRDTVTGSQGENAHELSGKRRVALVHK</sequence>
<comment type="caution">
    <text evidence="1">The sequence shown here is derived from an EMBL/GenBank/DDBJ whole genome shotgun (WGS) entry which is preliminary data.</text>
</comment>
<dbReference type="Proteomes" id="UP000821845">
    <property type="component" value="Chromosome 1"/>
</dbReference>
<keyword evidence="2" id="KW-1185">Reference proteome</keyword>
<name>A0ACB7TQY4_HYAAI</name>
<protein>
    <submittedName>
        <fullName evidence="1">Uncharacterized protein</fullName>
    </submittedName>
</protein>
<accession>A0ACB7TQY4</accession>
<dbReference type="EMBL" id="CM023481">
    <property type="protein sequence ID" value="KAH6948588.1"/>
    <property type="molecule type" value="Genomic_DNA"/>
</dbReference>
<gene>
    <name evidence="1" type="ORF">HPB50_025184</name>
</gene>
<proteinExistence type="predicted"/>
<reference evidence="1" key="1">
    <citation type="submission" date="2020-05" db="EMBL/GenBank/DDBJ databases">
        <title>Large-scale comparative analyses of tick genomes elucidate their genetic diversity and vector capacities.</title>
        <authorList>
            <person name="Jia N."/>
            <person name="Wang J."/>
            <person name="Shi W."/>
            <person name="Du L."/>
            <person name="Sun Y."/>
            <person name="Zhan W."/>
            <person name="Jiang J."/>
            <person name="Wang Q."/>
            <person name="Zhang B."/>
            <person name="Ji P."/>
            <person name="Sakyi L.B."/>
            <person name="Cui X."/>
            <person name="Yuan T."/>
            <person name="Jiang B."/>
            <person name="Yang W."/>
            <person name="Lam T.T.-Y."/>
            <person name="Chang Q."/>
            <person name="Ding S."/>
            <person name="Wang X."/>
            <person name="Zhu J."/>
            <person name="Ruan X."/>
            <person name="Zhao L."/>
            <person name="Wei J."/>
            <person name="Que T."/>
            <person name="Du C."/>
            <person name="Cheng J."/>
            <person name="Dai P."/>
            <person name="Han X."/>
            <person name="Huang E."/>
            <person name="Gao Y."/>
            <person name="Liu J."/>
            <person name="Shao H."/>
            <person name="Ye R."/>
            <person name="Li L."/>
            <person name="Wei W."/>
            <person name="Wang X."/>
            <person name="Wang C."/>
            <person name="Yang T."/>
            <person name="Huo Q."/>
            <person name="Li W."/>
            <person name="Guo W."/>
            <person name="Chen H."/>
            <person name="Zhou L."/>
            <person name="Ni X."/>
            <person name="Tian J."/>
            <person name="Zhou Y."/>
            <person name="Sheng Y."/>
            <person name="Liu T."/>
            <person name="Pan Y."/>
            <person name="Xia L."/>
            <person name="Li J."/>
            <person name="Zhao F."/>
            <person name="Cao W."/>
        </authorList>
    </citation>
    <scope>NUCLEOTIDE SEQUENCE</scope>
    <source>
        <strain evidence="1">Hyas-2018</strain>
    </source>
</reference>